<name>A0ABT7AEA2_9HYPH</name>
<evidence type="ECO:0000256" key="3">
    <source>
        <dbReference type="ARBA" id="ARBA00022692"/>
    </source>
</evidence>
<keyword evidence="4 6" id="KW-1133">Transmembrane helix</keyword>
<evidence type="ECO:0000256" key="1">
    <source>
        <dbReference type="ARBA" id="ARBA00004651"/>
    </source>
</evidence>
<feature type="transmembrane region" description="Helical" evidence="6">
    <location>
        <begin position="227"/>
        <end position="244"/>
    </location>
</feature>
<dbReference type="EMBL" id="JASJEV010000002">
    <property type="protein sequence ID" value="MDJ1157697.1"/>
    <property type="molecule type" value="Genomic_DNA"/>
</dbReference>
<organism evidence="8 9">
    <name type="scientific">Chelatococcus albus</name>
    <dbReference type="NCBI Taxonomy" id="3047466"/>
    <lineage>
        <taxon>Bacteria</taxon>
        <taxon>Pseudomonadati</taxon>
        <taxon>Pseudomonadota</taxon>
        <taxon>Alphaproteobacteria</taxon>
        <taxon>Hyphomicrobiales</taxon>
        <taxon>Chelatococcaceae</taxon>
        <taxon>Chelatococcus</taxon>
    </lineage>
</organism>
<protein>
    <recommendedName>
        <fullName evidence="6">TVP38/TMEM64 family membrane protein</fullName>
    </recommendedName>
</protein>
<dbReference type="RefSeq" id="WP_283739673.1">
    <property type="nucleotide sequence ID" value="NZ_JASJEV010000002.1"/>
</dbReference>
<dbReference type="Proteomes" id="UP001321492">
    <property type="component" value="Unassembled WGS sequence"/>
</dbReference>
<comment type="subcellular location">
    <subcellularLocation>
        <location evidence="1 6">Cell membrane</location>
        <topology evidence="1 6">Multi-pass membrane protein</topology>
    </subcellularLocation>
</comment>
<evidence type="ECO:0000256" key="4">
    <source>
        <dbReference type="ARBA" id="ARBA00022989"/>
    </source>
</evidence>
<keyword evidence="2 6" id="KW-1003">Cell membrane</keyword>
<feature type="transmembrane region" description="Helical" evidence="6">
    <location>
        <begin position="77"/>
        <end position="99"/>
    </location>
</feature>
<feature type="transmembrane region" description="Helical" evidence="6">
    <location>
        <begin position="50"/>
        <end position="70"/>
    </location>
</feature>
<evidence type="ECO:0000256" key="2">
    <source>
        <dbReference type="ARBA" id="ARBA00022475"/>
    </source>
</evidence>
<evidence type="ECO:0000256" key="6">
    <source>
        <dbReference type="RuleBase" id="RU366058"/>
    </source>
</evidence>
<gene>
    <name evidence="8" type="ORF">QNA08_05560</name>
</gene>
<feature type="transmembrane region" description="Helical" evidence="6">
    <location>
        <begin position="137"/>
        <end position="154"/>
    </location>
</feature>
<comment type="caution">
    <text evidence="8">The sequence shown here is derived from an EMBL/GenBank/DDBJ whole genome shotgun (WGS) entry which is preliminary data.</text>
</comment>
<evidence type="ECO:0000256" key="5">
    <source>
        <dbReference type="ARBA" id="ARBA00023136"/>
    </source>
</evidence>
<sequence>MSASRRSVVRFLPLVLLLVATMAVLASGLHRYLSFEGIVAHREYLRGYVSQHYAAALALYAVVYVGVVALSLPGGLVLTILGGFLFGWSVGGGVAVVAATVGATIVFLAARTSLGAVLAARAGPALQRIARGFRENAVFYLLFLRLVPVFPFWLVNLAPALFGVPLATYVATTIVGILPATFAFAFAGAGLDNAVEAHRAAYEACLAAGQTGCRLTMSKKALVNRELIVALVALGFLALLPVALKRLFGRKLSGLDGGNAVS</sequence>
<comment type="similarity">
    <text evidence="6">Belongs to the TVP38/TMEM64 family.</text>
</comment>
<dbReference type="PANTHER" id="PTHR12677">
    <property type="entry name" value="GOLGI APPARATUS MEMBRANE PROTEIN TVP38-RELATED"/>
    <property type="match status" value="1"/>
</dbReference>
<dbReference type="InterPro" id="IPR032816">
    <property type="entry name" value="VTT_dom"/>
</dbReference>
<keyword evidence="3 6" id="KW-0812">Transmembrane</keyword>
<dbReference type="Pfam" id="PF09335">
    <property type="entry name" value="VTT_dom"/>
    <property type="match status" value="1"/>
</dbReference>
<dbReference type="PANTHER" id="PTHR12677:SF59">
    <property type="entry name" value="GOLGI APPARATUS MEMBRANE PROTEIN TVP38-RELATED"/>
    <property type="match status" value="1"/>
</dbReference>
<reference evidence="8 9" key="1">
    <citation type="submission" date="2023-05" db="EMBL/GenBank/DDBJ databases">
        <title>Chelatococcus sp. nov., a moderately thermophilic bacterium isolated from hot spring microbial mat.</title>
        <authorList>
            <person name="Hu C.-J."/>
            <person name="Li W.-J."/>
        </authorList>
    </citation>
    <scope>NUCLEOTIDE SEQUENCE [LARGE SCALE GENOMIC DNA]</scope>
    <source>
        <strain evidence="8 9">SYSU G07232</strain>
    </source>
</reference>
<keyword evidence="9" id="KW-1185">Reference proteome</keyword>
<feature type="transmembrane region" description="Helical" evidence="6">
    <location>
        <begin position="166"/>
        <end position="189"/>
    </location>
</feature>
<feature type="transmembrane region" description="Helical" evidence="6">
    <location>
        <begin position="105"/>
        <end position="125"/>
    </location>
</feature>
<feature type="domain" description="VTT" evidence="7">
    <location>
        <begin position="75"/>
        <end position="189"/>
    </location>
</feature>
<accession>A0ABT7AEA2</accession>
<dbReference type="InterPro" id="IPR015414">
    <property type="entry name" value="TMEM64"/>
</dbReference>
<proteinExistence type="inferred from homology"/>
<evidence type="ECO:0000313" key="8">
    <source>
        <dbReference type="EMBL" id="MDJ1157697.1"/>
    </source>
</evidence>
<evidence type="ECO:0000259" key="7">
    <source>
        <dbReference type="Pfam" id="PF09335"/>
    </source>
</evidence>
<evidence type="ECO:0000313" key="9">
    <source>
        <dbReference type="Proteomes" id="UP001321492"/>
    </source>
</evidence>
<keyword evidence="5 6" id="KW-0472">Membrane</keyword>